<dbReference type="GO" id="GO:0006368">
    <property type="term" value="P:transcription elongation by RNA polymerase II"/>
    <property type="evidence" value="ECO:0007669"/>
    <property type="project" value="InterPro"/>
</dbReference>
<name>F1LEW4_ASCSU</name>
<sequence length="172" mass="19089">MSPIEAGACAFAFACENPLSAKFEIGCCNRWFDIGFRCNVRHRVFQGKENISNLLQWISFSKFFVAKTHIFCDAKETANVLELKRIVEGILKVPVKDQILKKQMEDSSWVLLDDRKTLAESGFSQANAKAQAPASIGLIVTTEEDELVIDPLSVPPPVPDAMRQETPSSGDQ</sequence>
<evidence type="ECO:0000313" key="2">
    <source>
        <dbReference type="EMBL" id="ADY48668.1"/>
    </source>
</evidence>
<organism evidence="2">
    <name type="scientific">Ascaris suum</name>
    <name type="common">Pig roundworm</name>
    <name type="synonym">Ascaris lumbricoides</name>
    <dbReference type="NCBI Taxonomy" id="6253"/>
    <lineage>
        <taxon>Eukaryota</taxon>
        <taxon>Metazoa</taxon>
        <taxon>Ecdysozoa</taxon>
        <taxon>Nematoda</taxon>
        <taxon>Chromadorea</taxon>
        <taxon>Rhabditida</taxon>
        <taxon>Spirurina</taxon>
        <taxon>Ascaridomorpha</taxon>
        <taxon>Ascaridoidea</taxon>
        <taxon>Ascarididae</taxon>
        <taxon>Ascaris</taxon>
    </lineage>
</organism>
<dbReference type="Gene3D" id="3.10.20.90">
    <property type="entry name" value="Phosphatidylinositol 3-kinase Catalytic Subunit, Chain A, domain 1"/>
    <property type="match status" value="1"/>
</dbReference>
<dbReference type="GO" id="GO:0003746">
    <property type="term" value="F:translation elongation factor activity"/>
    <property type="evidence" value="ECO:0007669"/>
    <property type="project" value="UniProtKB-KW"/>
</dbReference>
<dbReference type="AlphaFoldDB" id="F1LEW4"/>
<feature type="region of interest" description="Disordered" evidence="1">
    <location>
        <begin position="150"/>
        <end position="172"/>
    </location>
</feature>
<keyword evidence="2" id="KW-0648">Protein biosynthesis</keyword>
<evidence type="ECO:0000256" key="1">
    <source>
        <dbReference type="SAM" id="MobiDB-lite"/>
    </source>
</evidence>
<dbReference type="SUPFAM" id="SSF54236">
    <property type="entry name" value="Ubiquitin-like"/>
    <property type="match status" value="1"/>
</dbReference>
<dbReference type="GO" id="GO:0070449">
    <property type="term" value="C:elongin complex"/>
    <property type="evidence" value="ECO:0007669"/>
    <property type="project" value="InterPro"/>
</dbReference>
<dbReference type="InterPro" id="IPR039049">
    <property type="entry name" value="ELOB"/>
</dbReference>
<dbReference type="InterPro" id="IPR029071">
    <property type="entry name" value="Ubiquitin-like_domsf"/>
</dbReference>
<protein>
    <submittedName>
        <fullName evidence="2">Transcription elongation factor B polypeptide 2</fullName>
    </submittedName>
</protein>
<dbReference type="EMBL" id="JI181833">
    <property type="protein sequence ID" value="ADY48668.1"/>
    <property type="molecule type" value="mRNA"/>
</dbReference>
<dbReference type="GO" id="GO:0030891">
    <property type="term" value="C:VCB complex"/>
    <property type="evidence" value="ECO:0007669"/>
    <property type="project" value="InterPro"/>
</dbReference>
<proteinExistence type="evidence at transcript level"/>
<reference evidence="2" key="1">
    <citation type="journal article" date="2011" name="Genome Res.">
        <title>Deep small RNA sequencing from the nematode Ascaris reveals conservation, functional diversification, and novel developmental profiles.</title>
        <authorList>
            <person name="Wang J."/>
            <person name="Czech B."/>
            <person name="Crunk A."/>
            <person name="Wallace A."/>
            <person name="Mitreva M."/>
            <person name="Hannon G.J."/>
            <person name="Davis R.E."/>
        </authorList>
    </citation>
    <scope>NUCLEOTIDE SEQUENCE</scope>
</reference>
<dbReference type="PANTHER" id="PTHR13248">
    <property type="entry name" value="TRANSCRIPTION ELONGATION FACTOR B POLYPEPTIDE 2"/>
    <property type="match status" value="1"/>
</dbReference>
<keyword evidence="2" id="KW-0251">Elongation factor</keyword>
<accession>F1LEW4</accession>
<dbReference type="PANTHER" id="PTHR13248:SF4">
    <property type="entry name" value="ELONGIN B"/>
    <property type="match status" value="1"/>
</dbReference>